<protein>
    <submittedName>
        <fullName evidence="8">Uncharacterized protein</fullName>
    </submittedName>
</protein>
<dbReference type="Pfam" id="PF00328">
    <property type="entry name" value="His_Phos_2"/>
    <property type="match status" value="1"/>
</dbReference>
<reference evidence="8" key="1">
    <citation type="submission" date="2021-09" db="EMBL/GenBank/DDBJ databases">
        <authorList>
            <consortium name="AG Swart"/>
            <person name="Singh M."/>
            <person name="Singh A."/>
            <person name="Seah K."/>
            <person name="Emmerich C."/>
        </authorList>
    </citation>
    <scope>NUCLEOTIDE SEQUENCE</scope>
    <source>
        <strain evidence="8">ATCC30299</strain>
    </source>
</reference>
<keyword evidence="9" id="KW-1185">Reference proteome</keyword>
<dbReference type="InterPro" id="IPR000560">
    <property type="entry name" value="His_Pase_clade-2"/>
</dbReference>
<evidence type="ECO:0000256" key="6">
    <source>
        <dbReference type="ARBA" id="ARBA00023180"/>
    </source>
</evidence>
<keyword evidence="7" id="KW-0812">Transmembrane</keyword>
<proteinExistence type="inferred from homology"/>
<dbReference type="InterPro" id="IPR029033">
    <property type="entry name" value="His_PPase_superfam"/>
</dbReference>
<dbReference type="PANTHER" id="PTHR11567:SF211">
    <property type="entry name" value="PROSTATIC ACID PHOSPHATASE"/>
    <property type="match status" value="1"/>
</dbReference>
<evidence type="ECO:0000256" key="3">
    <source>
        <dbReference type="ARBA" id="ARBA00022729"/>
    </source>
</evidence>
<comment type="caution">
    <text evidence="8">The sequence shown here is derived from an EMBL/GenBank/DDBJ whole genome shotgun (WGS) entry which is preliminary data.</text>
</comment>
<dbReference type="Proteomes" id="UP001162131">
    <property type="component" value="Unassembled WGS sequence"/>
</dbReference>
<keyword evidence="4" id="KW-0378">Hydrolase</keyword>
<feature type="transmembrane region" description="Helical" evidence="7">
    <location>
        <begin position="6"/>
        <end position="29"/>
    </location>
</feature>
<name>A0AAU9KI23_9CILI</name>
<dbReference type="GO" id="GO:0003993">
    <property type="term" value="F:acid phosphatase activity"/>
    <property type="evidence" value="ECO:0007669"/>
    <property type="project" value="UniProtKB-EC"/>
</dbReference>
<dbReference type="CDD" id="cd07061">
    <property type="entry name" value="HP_HAP_like"/>
    <property type="match status" value="1"/>
</dbReference>
<dbReference type="AlphaFoldDB" id="A0AAU9KI23"/>
<keyword evidence="3" id="KW-0732">Signal</keyword>
<keyword evidence="6" id="KW-0325">Glycoprotein</keyword>
<organism evidence="8 9">
    <name type="scientific">Blepharisma stoltei</name>
    <dbReference type="NCBI Taxonomy" id="1481888"/>
    <lineage>
        <taxon>Eukaryota</taxon>
        <taxon>Sar</taxon>
        <taxon>Alveolata</taxon>
        <taxon>Ciliophora</taxon>
        <taxon>Postciliodesmatophora</taxon>
        <taxon>Heterotrichea</taxon>
        <taxon>Heterotrichida</taxon>
        <taxon>Blepharismidae</taxon>
        <taxon>Blepharisma</taxon>
    </lineage>
</organism>
<sequence length="406" mass="47574">MSAGAFISIFILIIITDLVMLLLFLLAFVESTLLSSVTVFRHGARSPVNRFSWDTGYWPRGLGELTLEGMIQEYNLGLKLKDRYLSSGCEFDINNISKEIYVRSSDSKRAIMSAQFFMMGFLSSESLYPEVLFESLAFPSKYVLGDEKFNLYVIELPNTHTKVKVYSIKKKLDHMLVGWSSKVCPRLKEIFYEVWQTEEYKQKVLEYNLGTKLEMRDSFDTDVSLEKSWEYADTIQCELFHGYELPKNTNYDLYWKIHGLHNYTNSYAFNKEGASLVSSKFFKELLEKFNWKINNDFREKFGFYFAHDATLVGFLKFLNIWDGNNPDFGAYITFELHQENNENYVKILYNDVHVKLQECKEDCLWEDFQKIVAEKLTLDLNKACSLKYDFNVEETSVFKSSDREID</sequence>
<keyword evidence="7" id="KW-1133">Transmembrane helix</keyword>
<dbReference type="SUPFAM" id="SSF53254">
    <property type="entry name" value="Phosphoglycerate mutase-like"/>
    <property type="match status" value="1"/>
</dbReference>
<evidence type="ECO:0000313" key="9">
    <source>
        <dbReference type="Proteomes" id="UP001162131"/>
    </source>
</evidence>
<keyword evidence="5" id="KW-1015">Disulfide bond</keyword>
<evidence type="ECO:0000313" key="8">
    <source>
        <dbReference type="EMBL" id="CAG9333657.1"/>
    </source>
</evidence>
<comment type="similarity">
    <text evidence="2">Belongs to the histidine acid phosphatase family.</text>
</comment>
<comment type="catalytic activity">
    <reaction evidence="1">
        <text>a phosphate monoester + H2O = an alcohol + phosphate</text>
        <dbReference type="Rhea" id="RHEA:15017"/>
        <dbReference type="ChEBI" id="CHEBI:15377"/>
        <dbReference type="ChEBI" id="CHEBI:30879"/>
        <dbReference type="ChEBI" id="CHEBI:43474"/>
        <dbReference type="ChEBI" id="CHEBI:67140"/>
        <dbReference type="EC" id="3.1.3.2"/>
    </reaction>
</comment>
<evidence type="ECO:0000256" key="2">
    <source>
        <dbReference type="ARBA" id="ARBA00005375"/>
    </source>
</evidence>
<gene>
    <name evidence="8" type="ORF">BSTOLATCC_MIC59474</name>
</gene>
<accession>A0AAU9KI23</accession>
<dbReference type="Gene3D" id="3.40.50.1240">
    <property type="entry name" value="Phosphoglycerate mutase-like"/>
    <property type="match status" value="1"/>
</dbReference>
<dbReference type="InterPro" id="IPR050645">
    <property type="entry name" value="Histidine_acid_phosphatase"/>
</dbReference>
<evidence type="ECO:0000256" key="7">
    <source>
        <dbReference type="SAM" id="Phobius"/>
    </source>
</evidence>
<evidence type="ECO:0000256" key="4">
    <source>
        <dbReference type="ARBA" id="ARBA00022801"/>
    </source>
</evidence>
<dbReference type="EMBL" id="CAJZBQ010000057">
    <property type="protein sequence ID" value="CAG9333657.1"/>
    <property type="molecule type" value="Genomic_DNA"/>
</dbReference>
<evidence type="ECO:0000256" key="5">
    <source>
        <dbReference type="ARBA" id="ARBA00023157"/>
    </source>
</evidence>
<keyword evidence="7" id="KW-0472">Membrane</keyword>
<dbReference type="PANTHER" id="PTHR11567">
    <property type="entry name" value="ACID PHOSPHATASE-RELATED"/>
    <property type="match status" value="1"/>
</dbReference>
<evidence type="ECO:0000256" key="1">
    <source>
        <dbReference type="ARBA" id="ARBA00000032"/>
    </source>
</evidence>